<dbReference type="PANTHER" id="PTHR47506:SF7">
    <property type="entry name" value="TRANSCRIPTIONAL REGULATORY PROTEIN"/>
    <property type="match status" value="1"/>
</dbReference>
<evidence type="ECO:0000256" key="1">
    <source>
        <dbReference type="ARBA" id="ARBA00023015"/>
    </source>
</evidence>
<dbReference type="Proteomes" id="UP000666369">
    <property type="component" value="Unassembled WGS sequence"/>
</dbReference>
<sequence>MRKSKADTADTRKRIIAVASNIFLRQGLAATGIADIMVAAGLTQGGFYRHFESKEQLIAEANEAAFSELFAMFDAATAGMPPREALELIVKRYLYQLQAEKVVYMCPLANLSSELRHADPQVKAVAEDGYARMVKLFASHLLRMDVADYVGVAEAIVAIGVGAVTLARMALEPAAANAILANAHNTINFLVQNAATSKALLKTAH</sequence>
<evidence type="ECO:0000256" key="2">
    <source>
        <dbReference type="ARBA" id="ARBA00023125"/>
    </source>
</evidence>
<gene>
    <name evidence="6" type="ORF">GW587_05550</name>
</gene>
<dbReference type="PROSITE" id="PS50977">
    <property type="entry name" value="HTH_TETR_2"/>
    <property type="match status" value="1"/>
</dbReference>
<dbReference type="EMBL" id="JAADJT010000002">
    <property type="protein sequence ID" value="NGZ83724.1"/>
    <property type="molecule type" value="Genomic_DNA"/>
</dbReference>
<dbReference type="Gene3D" id="1.10.357.10">
    <property type="entry name" value="Tetracycline Repressor, domain 2"/>
    <property type="match status" value="1"/>
</dbReference>
<feature type="domain" description="HTH tetR-type" evidence="5">
    <location>
        <begin position="9"/>
        <end position="69"/>
    </location>
</feature>
<dbReference type="Gene3D" id="1.10.10.60">
    <property type="entry name" value="Homeodomain-like"/>
    <property type="match status" value="1"/>
</dbReference>
<dbReference type="SUPFAM" id="SSF46689">
    <property type="entry name" value="Homeodomain-like"/>
    <property type="match status" value="1"/>
</dbReference>
<keyword evidence="1" id="KW-0805">Transcription regulation</keyword>
<name>A0ABX0FGP2_9BURK</name>
<evidence type="ECO:0000256" key="3">
    <source>
        <dbReference type="ARBA" id="ARBA00023163"/>
    </source>
</evidence>
<dbReference type="PANTHER" id="PTHR47506">
    <property type="entry name" value="TRANSCRIPTIONAL REGULATORY PROTEIN"/>
    <property type="match status" value="1"/>
</dbReference>
<protein>
    <submittedName>
        <fullName evidence="6">TetR/AcrR family transcriptional regulator</fullName>
    </submittedName>
</protein>
<dbReference type="RefSeq" id="WP_166099685.1">
    <property type="nucleotide sequence ID" value="NZ_JAADJT010000002.1"/>
</dbReference>
<dbReference type="Pfam" id="PF00440">
    <property type="entry name" value="TetR_N"/>
    <property type="match status" value="1"/>
</dbReference>
<proteinExistence type="predicted"/>
<dbReference type="SUPFAM" id="SSF48498">
    <property type="entry name" value="Tetracyclin repressor-like, C-terminal domain"/>
    <property type="match status" value="1"/>
</dbReference>
<evidence type="ECO:0000313" key="6">
    <source>
        <dbReference type="EMBL" id="NGZ83724.1"/>
    </source>
</evidence>
<evidence type="ECO:0000313" key="7">
    <source>
        <dbReference type="Proteomes" id="UP000666369"/>
    </source>
</evidence>
<organism evidence="6 7">
    <name type="scientific">Duganella aceris</name>
    <dbReference type="NCBI Taxonomy" id="2703883"/>
    <lineage>
        <taxon>Bacteria</taxon>
        <taxon>Pseudomonadati</taxon>
        <taxon>Pseudomonadota</taxon>
        <taxon>Betaproteobacteria</taxon>
        <taxon>Burkholderiales</taxon>
        <taxon>Oxalobacteraceae</taxon>
        <taxon>Telluria group</taxon>
        <taxon>Duganella</taxon>
    </lineage>
</organism>
<dbReference type="InterPro" id="IPR054156">
    <property type="entry name" value="YxaF_TetR_C"/>
</dbReference>
<feature type="DNA-binding region" description="H-T-H motif" evidence="4">
    <location>
        <begin position="32"/>
        <end position="51"/>
    </location>
</feature>
<accession>A0ABX0FGP2</accession>
<keyword evidence="3" id="KW-0804">Transcription</keyword>
<comment type="caution">
    <text evidence="6">The sequence shown here is derived from an EMBL/GenBank/DDBJ whole genome shotgun (WGS) entry which is preliminary data.</text>
</comment>
<dbReference type="Pfam" id="PF21993">
    <property type="entry name" value="TetR_C_13_2"/>
    <property type="match status" value="1"/>
</dbReference>
<keyword evidence="7" id="KW-1185">Reference proteome</keyword>
<reference evidence="7" key="1">
    <citation type="submission" date="2023-07" db="EMBL/GenBank/DDBJ databases">
        <title>Duganella aceri sp. nov., isolated from tree sap.</title>
        <authorList>
            <person name="Kim I.S."/>
        </authorList>
    </citation>
    <scope>NUCLEOTIDE SEQUENCE [LARGE SCALE GENOMIC DNA]</scope>
    <source>
        <strain evidence="7">SAP-35</strain>
    </source>
</reference>
<dbReference type="InterPro" id="IPR001647">
    <property type="entry name" value="HTH_TetR"/>
</dbReference>
<keyword evidence="2 4" id="KW-0238">DNA-binding</keyword>
<dbReference type="InterPro" id="IPR036271">
    <property type="entry name" value="Tet_transcr_reg_TetR-rel_C_sf"/>
</dbReference>
<dbReference type="InterPro" id="IPR009057">
    <property type="entry name" value="Homeodomain-like_sf"/>
</dbReference>
<evidence type="ECO:0000259" key="5">
    <source>
        <dbReference type="PROSITE" id="PS50977"/>
    </source>
</evidence>
<evidence type="ECO:0000256" key="4">
    <source>
        <dbReference type="PROSITE-ProRule" id="PRU00335"/>
    </source>
</evidence>
<dbReference type="PRINTS" id="PR00455">
    <property type="entry name" value="HTHTETR"/>
</dbReference>